<dbReference type="OrthoDB" id="2140at2"/>
<dbReference type="PANTHER" id="PTHR30126">
    <property type="entry name" value="HTH-TYPE TRANSCRIPTIONAL REGULATOR"/>
    <property type="match status" value="1"/>
</dbReference>
<comment type="similarity">
    <text evidence="1">Belongs to the LysR transcriptional regulatory family.</text>
</comment>
<evidence type="ECO:0000256" key="4">
    <source>
        <dbReference type="ARBA" id="ARBA00023163"/>
    </source>
</evidence>
<dbReference type="GO" id="GO:0003700">
    <property type="term" value="F:DNA-binding transcription factor activity"/>
    <property type="evidence" value="ECO:0007669"/>
    <property type="project" value="InterPro"/>
</dbReference>
<evidence type="ECO:0000256" key="3">
    <source>
        <dbReference type="ARBA" id="ARBA00023125"/>
    </source>
</evidence>
<dbReference type="GO" id="GO:0000976">
    <property type="term" value="F:transcription cis-regulatory region binding"/>
    <property type="evidence" value="ECO:0007669"/>
    <property type="project" value="TreeGrafter"/>
</dbReference>
<evidence type="ECO:0000256" key="2">
    <source>
        <dbReference type="ARBA" id="ARBA00023015"/>
    </source>
</evidence>
<sequence length="308" mass="35039">MLDQKVRTLIKVCETMSFTRAAAELSLTQPAVSQHVKQLEHEFGIKIFHRKEGELRLTAEGEILLRYAKRFTNMYDELRKNIHEEKRFLKLITVGITHTSESNQIAEALARYCSINDGVKMTVVTDTINNLYEKLKNYEVDIAIVEGKCVEGGFWTVHLDTDLLVAALSNDNPLAKHGIITIEELKKEKMILRLPDSGTRNLFVSHLESLNISIDEFNVILEVNNIATIKDLIRRGFGISILARSVCLDELRKGKITVLPVENLSMEREINIVCNKDFEHRDILRDIARTYAETSRLYELGVNGAADV</sequence>
<proteinExistence type="inferred from homology"/>
<dbReference type="RefSeq" id="WP_066744861.1">
    <property type="nucleotide sequence ID" value="NZ_CALCLR010000003.1"/>
</dbReference>
<accession>A0A1B2I560</accession>
<dbReference type="GeneID" id="83057894"/>
<gene>
    <name evidence="5" type="ORF">BED41_08535</name>
</gene>
<dbReference type="PRINTS" id="PR00039">
    <property type="entry name" value="HTHLYSR"/>
</dbReference>
<dbReference type="InterPro" id="IPR036390">
    <property type="entry name" value="WH_DNA-bd_sf"/>
</dbReference>
<dbReference type="InterPro" id="IPR000847">
    <property type="entry name" value="LysR_HTH_N"/>
</dbReference>
<reference evidence="5" key="1">
    <citation type="submission" date="2016-08" db="EMBL/GenBank/DDBJ databases">
        <title>Complete genome of Cloacibacillus porcorum.</title>
        <authorList>
            <person name="Looft T."/>
            <person name="Bayles D.O."/>
            <person name="Alt D.P."/>
        </authorList>
    </citation>
    <scope>NUCLEOTIDE SEQUENCE [LARGE SCALE GENOMIC DNA]</scope>
    <source>
        <strain evidence="5">CL-84</strain>
    </source>
</reference>
<name>A0A1B2I560_9BACT</name>
<evidence type="ECO:0000313" key="6">
    <source>
        <dbReference type="Proteomes" id="UP000093044"/>
    </source>
</evidence>
<dbReference type="InterPro" id="IPR005119">
    <property type="entry name" value="LysR_subst-bd"/>
</dbReference>
<dbReference type="Proteomes" id="UP000093044">
    <property type="component" value="Chromosome"/>
</dbReference>
<dbReference type="STRING" id="1197717.BED41_08535"/>
<dbReference type="PANTHER" id="PTHR30126:SF40">
    <property type="entry name" value="HTH-TYPE TRANSCRIPTIONAL REGULATOR GLTR"/>
    <property type="match status" value="1"/>
</dbReference>
<dbReference type="KEGG" id="cpor:BED41_08535"/>
<dbReference type="SUPFAM" id="SSF46785">
    <property type="entry name" value="Winged helix' DNA-binding domain"/>
    <property type="match status" value="1"/>
</dbReference>
<dbReference type="EMBL" id="CP016757">
    <property type="protein sequence ID" value="ANZ45115.1"/>
    <property type="molecule type" value="Genomic_DNA"/>
</dbReference>
<dbReference type="SUPFAM" id="SSF53850">
    <property type="entry name" value="Periplasmic binding protein-like II"/>
    <property type="match status" value="1"/>
</dbReference>
<dbReference type="FunFam" id="1.10.10.10:FF:000001">
    <property type="entry name" value="LysR family transcriptional regulator"/>
    <property type="match status" value="1"/>
</dbReference>
<keyword evidence="2" id="KW-0805">Transcription regulation</keyword>
<dbReference type="PROSITE" id="PS50931">
    <property type="entry name" value="HTH_LYSR"/>
    <property type="match status" value="1"/>
</dbReference>
<dbReference type="InterPro" id="IPR036388">
    <property type="entry name" value="WH-like_DNA-bd_sf"/>
</dbReference>
<keyword evidence="4" id="KW-0804">Transcription</keyword>
<evidence type="ECO:0000313" key="5">
    <source>
        <dbReference type="EMBL" id="ANZ45115.1"/>
    </source>
</evidence>
<organism evidence="5 6">
    <name type="scientific">Cloacibacillus porcorum</name>
    <dbReference type="NCBI Taxonomy" id="1197717"/>
    <lineage>
        <taxon>Bacteria</taxon>
        <taxon>Thermotogati</taxon>
        <taxon>Synergistota</taxon>
        <taxon>Synergistia</taxon>
        <taxon>Synergistales</taxon>
        <taxon>Synergistaceae</taxon>
        <taxon>Cloacibacillus</taxon>
    </lineage>
</organism>
<dbReference type="AlphaFoldDB" id="A0A1B2I560"/>
<keyword evidence="3" id="KW-0238">DNA-binding</keyword>
<keyword evidence="6" id="KW-1185">Reference proteome</keyword>
<dbReference type="Gene3D" id="3.40.190.290">
    <property type="match status" value="1"/>
</dbReference>
<dbReference type="CDD" id="cd05466">
    <property type="entry name" value="PBP2_LTTR_substrate"/>
    <property type="match status" value="1"/>
</dbReference>
<protein>
    <submittedName>
        <fullName evidence="5">Transcriptional regulator</fullName>
    </submittedName>
</protein>
<evidence type="ECO:0000256" key="1">
    <source>
        <dbReference type="ARBA" id="ARBA00009437"/>
    </source>
</evidence>
<dbReference type="Pfam" id="PF03466">
    <property type="entry name" value="LysR_substrate"/>
    <property type="match status" value="1"/>
</dbReference>
<dbReference type="Pfam" id="PF00126">
    <property type="entry name" value="HTH_1"/>
    <property type="match status" value="1"/>
</dbReference>
<dbReference type="Gene3D" id="1.10.10.10">
    <property type="entry name" value="Winged helix-like DNA-binding domain superfamily/Winged helix DNA-binding domain"/>
    <property type="match status" value="1"/>
</dbReference>